<accession>A0ABS4GA54</accession>
<evidence type="ECO:0000313" key="3">
    <source>
        <dbReference type="Proteomes" id="UP001519342"/>
    </source>
</evidence>
<gene>
    <name evidence="2" type="ORF">J2Z76_000270</name>
</gene>
<dbReference type="EMBL" id="JAGGKS010000001">
    <property type="protein sequence ID" value="MBP1924417.1"/>
    <property type="molecule type" value="Genomic_DNA"/>
</dbReference>
<keyword evidence="1" id="KW-1133">Transmembrane helix</keyword>
<dbReference type="InterPro" id="IPR007563">
    <property type="entry name" value="DUF554"/>
</dbReference>
<dbReference type="Proteomes" id="UP001519342">
    <property type="component" value="Unassembled WGS sequence"/>
</dbReference>
<keyword evidence="1" id="KW-0812">Transmembrane</keyword>
<reference evidence="2 3" key="1">
    <citation type="submission" date="2021-03" db="EMBL/GenBank/DDBJ databases">
        <title>Genomic Encyclopedia of Type Strains, Phase IV (KMG-IV): sequencing the most valuable type-strain genomes for metagenomic binning, comparative biology and taxonomic classification.</title>
        <authorList>
            <person name="Goeker M."/>
        </authorList>
    </citation>
    <scope>NUCLEOTIDE SEQUENCE [LARGE SCALE GENOMIC DNA]</scope>
    <source>
        <strain evidence="2 3">DSM 24004</strain>
    </source>
</reference>
<comment type="caution">
    <text evidence="2">The sequence shown here is derived from an EMBL/GenBank/DDBJ whole genome shotgun (WGS) entry which is preliminary data.</text>
</comment>
<proteinExistence type="predicted"/>
<protein>
    <submittedName>
        <fullName evidence="2">Membrane protein YqgA involved in biofilm formation</fullName>
    </submittedName>
</protein>
<sequence length="37" mass="3876">MIVALGLNIIGVTKIKVANYLPAIIIAPILCSIVTLI</sequence>
<evidence type="ECO:0000313" key="2">
    <source>
        <dbReference type="EMBL" id="MBP1924417.1"/>
    </source>
</evidence>
<keyword evidence="1" id="KW-0472">Membrane</keyword>
<evidence type="ECO:0000256" key="1">
    <source>
        <dbReference type="SAM" id="Phobius"/>
    </source>
</evidence>
<dbReference type="Pfam" id="PF04474">
    <property type="entry name" value="DUF554"/>
    <property type="match status" value="1"/>
</dbReference>
<name>A0ABS4GA54_9FIRM</name>
<feature type="transmembrane region" description="Helical" evidence="1">
    <location>
        <begin position="17"/>
        <end position="36"/>
    </location>
</feature>
<keyword evidence="3" id="KW-1185">Reference proteome</keyword>
<organism evidence="2 3">
    <name type="scientific">Sedimentibacter acidaminivorans</name>
    <dbReference type="NCBI Taxonomy" id="913099"/>
    <lineage>
        <taxon>Bacteria</taxon>
        <taxon>Bacillati</taxon>
        <taxon>Bacillota</taxon>
        <taxon>Tissierellia</taxon>
        <taxon>Sedimentibacter</taxon>
    </lineage>
</organism>